<dbReference type="PANTHER" id="PTHR30600:SF9">
    <property type="entry name" value="BLR7738 PROTEIN"/>
    <property type="match status" value="1"/>
</dbReference>
<dbReference type="GO" id="GO:0046872">
    <property type="term" value="F:metal ion binding"/>
    <property type="evidence" value="ECO:0007669"/>
    <property type="project" value="UniProtKB-KW"/>
</dbReference>
<dbReference type="InterPro" id="IPR036909">
    <property type="entry name" value="Cyt_c-like_dom_sf"/>
</dbReference>
<feature type="domain" description="Cytochrome c" evidence="5">
    <location>
        <begin position="334"/>
        <end position="544"/>
    </location>
</feature>
<dbReference type="Gene3D" id="1.10.760.10">
    <property type="entry name" value="Cytochrome c-like domain"/>
    <property type="match status" value="1"/>
</dbReference>
<dbReference type="GO" id="GO:0004130">
    <property type="term" value="F:cytochrome-c peroxidase activity"/>
    <property type="evidence" value="ECO:0007669"/>
    <property type="project" value="TreeGrafter"/>
</dbReference>
<dbReference type="AlphaFoldDB" id="A0A5B9QVR4"/>
<evidence type="ECO:0000256" key="2">
    <source>
        <dbReference type="ARBA" id="ARBA00022723"/>
    </source>
</evidence>
<dbReference type="GO" id="GO:0020037">
    <property type="term" value="F:heme binding"/>
    <property type="evidence" value="ECO:0007669"/>
    <property type="project" value="InterPro"/>
</dbReference>
<dbReference type="KEGG" id="rul:UC8_40180"/>
<dbReference type="Pfam" id="PF21419">
    <property type="entry name" value="RoxA-like_Cyt-c"/>
    <property type="match status" value="1"/>
</dbReference>
<evidence type="ECO:0000256" key="3">
    <source>
        <dbReference type="ARBA" id="ARBA00023004"/>
    </source>
</evidence>
<dbReference type="InterPro" id="IPR009056">
    <property type="entry name" value="Cyt_c-like_dom"/>
</dbReference>
<dbReference type="InterPro" id="IPR051395">
    <property type="entry name" value="Cytochrome_c_Peroxidase/MauG"/>
</dbReference>
<dbReference type="SUPFAM" id="SSF46626">
    <property type="entry name" value="Cytochrome c"/>
    <property type="match status" value="1"/>
</dbReference>
<dbReference type="PANTHER" id="PTHR30600">
    <property type="entry name" value="CYTOCHROME C PEROXIDASE-RELATED"/>
    <property type="match status" value="1"/>
</dbReference>
<accession>A0A5B9QVR4</accession>
<protein>
    <submittedName>
        <fullName evidence="6">Cytochrome c</fullName>
    </submittedName>
</protein>
<organism evidence="6 7">
    <name type="scientific">Roseimaritima ulvae</name>
    <dbReference type="NCBI Taxonomy" id="980254"/>
    <lineage>
        <taxon>Bacteria</taxon>
        <taxon>Pseudomonadati</taxon>
        <taxon>Planctomycetota</taxon>
        <taxon>Planctomycetia</taxon>
        <taxon>Pirellulales</taxon>
        <taxon>Pirellulaceae</taxon>
        <taxon>Roseimaritima</taxon>
    </lineage>
</organism>
<keyword evidence="3 4" id="KW-0408">Iron</keyword>
<dbReference type="NCBIfam" id="NF040606">
    <property type="entry name" value="CytoC_perox"/>
    <property type="match status" value="1"/>
</dbReference>
<dbReference type="GO" id="GO:0009055">
    <property type="term" value="F:electron transfer activity"/>
    <property type="evidence" value="ECO:0007669"/>
    <property type="project" value="InterPro"/>
</dbReference>
<dbReference type="PROSITE" id="PS51007">
    <property type="entry name" value="CYTC"/>
    <property type="match status" value="1"/>
</dbReference>
<dbReference type="InterPro" id="IPR047758">
    <property type="entry name" value="CytoC_perox"/>
</dbReference>
<dbReference type="RefSeq" id="WP_068141456.1">
    <property type="nucleotide sequence ID" value="NZ_CP042914.1"/>
</dbReference>
<evidence type="ECO:0000256" key="1">
    <source>
        <dbReference type="ARBA" id="ARBA00022617"/>
    </source>
</evidence>
<evidence type="ECO:0000313" key="6">
    <source>
        <dbReference type="EMBL" id="QEG41989.1"/>
    </source>
</evidence>
<dbReference type="Proteomes" id="UP000325286">
    <property type="component" value="Chromosome"/>
</dbReference>
<reference evidence="6 7" key="1">
    <citation type="submission" date="2019-08" db="EMBL/GenBank/DDBJ databases">
        <title>Deep-cultivation of Planctomycetes and their phenomic and genomic characterization uncovers novel biology.</title>
        <authorList>
            <person name="Wiegand S."/>
            <person name="Jogler M."/>
            <person name="Boedeker C."/>
            <person name="Pinto D."/>
            <person name="Vollmers J."/>
            <person name="Rivas-Marin E."/>
            <person name="Kohn T."/>
            <person name="Peeters S.H."/>
            <person name="Heuer A."/>
            <person name="Rast P."/>
            <person name="Oberbeckmann S."/>
            <person name="Bunk B."/>
            <person name="Jeske O."/>
            <person name="Meyerdierks A."/>
            <person name="Storesund J.E."/>
            <person name="Kallscheuer N."/>
            <person name="Luecker S."/>
            <person name="Lage O.M."/>
            <person name="Pohl T."/>
            <person name="Merkel B.J."/>
            <person name="Hornburger P."/>
            <person name="Mueller R.-W."/>
            <person name="Bruemmer F."/>
            <person name="Labrenz M."/>
            <person name="Spormann A.M."/>
            <person name="Op den Camp H."/>
            <person name="Overmann J."/>
            <person name="Amann R."/>
            <person name="Jetten M.S.M."/>
            <person name="Mascher T."/>
            <person name="Medema M.H."/>
            <person name="Devos D.P."/>
            <person name="Kaster A.-K."/>
            <person name="Ovreas L."/>
            <person name="Rohde M."/>
            <person name="Galperin M.Y."/>
            <person name="Jogler C."/>
        </authorList>
    </citation>
    <scope>NUCLEOTIDE SEQUENCE [LARGE SCALE GENOMIC DNA]</scope>
    <source>
        <strain evidence="6 7">UC8</strain>
    </source>
</reference>
<dbReference type="EMBL" id="CP042914">
    <property type="protein sequence ID" value="QEG41989.1"/>
    <property type="molecule type" value="Genomic_DNA"/>
</dbReference>
<keyword evidence="7" id="KW-1185">Reference proteome</keyword>
<keyword evidence="2 4" id="KW-0479">Metal-binding</keyword>
<evidence type="ECO:0000259" key="5">
    <source>
        <dbReference type="PROSITE" id="PS51007"/>
    </source>
</evidence>
<evidence type="ECO:0000313" key="7">
    <source>
        <dbReference type="Proteomes" id="UP000325286"/>
    </source>
</evidence>
<name>A0A5B9QVR4_9BACT</name>
<gene>
    <name evidence="6" type="ORF">UC8_40180</name>
</gene>
<sequence length="596" mass="66895">MRNKASAMSIRAVVGVIFLLGVGRLFPNTAEAQVEFLSQNWDADQRQTFYTTSQGSRIMPYDWFLALETSEGQDSFVRDLLPKLGYLPNDNTTDNPDRLPVGFVADIDASRRKHIGLTCAACHTNQIAYQGKTFQIDGAPTLADMWGMLEGIDNSLTATREQPDKFDRFATAVLGEAADDAAAVATLKSELDEFYAYWHQFIHDSRVPHPWGRARLDAFGMIFNRVTSIDLGIPDNSRPPDAPVSYPFLWGTSFEDVVQWNGSAENTNDIERLGRNLGEVLGVFGQAEFRGPGFLQLPSFRTSAKRLNQLKLENQLKELWSPQWPDHLGEIDPEKHAAGKILFEKNCIRCHKVIPHGMQHTPVTVKMTPLTVVGTDPKMAVNAATGTVATGDLRRLIGFRAKMPRGELLQKLVRLSLISPFRDVRQNRHLLLSLPNETFSPTEIKKFLLELGLTEDDAMRLLAAHHDKLKDYYKDLRQASRMLATDSIPSAEEDVPQSLRYKARPLDGIWATAPYLHNGSVPNLYELLLPAEQRSATFYVGSNQFDPEKVGFETQQGEGTTFFDTSLPGNSNAGHDTYGTFNEEQRWQLVEYMKSL</sequence>
<dbReference type="OrthoDB" id="417271at2"/>
<keyword evidence="1 4" id="KW-0349">Heme</keyword>
<evidence type="ECO:0000256" key="4">
    <source>
        <dbReference type="PROSITE-ProRule" id="PRU00433"/>
    </source>
</evidence>
<proteinExistence type="predicted"/>